<dbReference type="OrthoDB" id="5954308at2759"/>
<evidence type="ECO:0000256" key="1">
    <source>
        <dbReference type="ARBA" id="ARBA00004141"/>
    </source>
</evidence>
<dbReference type="STRING" id="930090.W6YUI0"/>
<dbReference type="RefSeq" id="XP_007692292.1">
    <property type="nucleotide sequence ID" value="XM_007694102.1"/>
</dbReference>
<dbReference type="GO" id="GO:0016020">
    <property type="term" value="C:membrane"/>
    <property type="evidence" value="ECO:0007669"/>
    <property type="project" value="UniProtKB-SubCell"/>
</dbReference>
<dbReference type="EMBL" id="KI964115">
    <property type="protein sequence ID" value="EUC41190.1"/>
    <property type="molecule type" value="Genomic_DNA"/>
</dbReference>
<feature type="transmembrane region" description="Helical" evidence="8">
    <location>
        <begin position="68"/>
        <end position="87"/>
    </location>
</feature>
<dbReference type="GeneID" id="19118919"/>
<dbReference type="PANTHER" id="PTHR35042:SF3">
    <property type="entry name" value="ANTHRONE OXYGENASE-RELATED"/>
    <property type="match status" value="1"/>
</dbReference>
<comment type="subcellular location">
    <subcellularLocation>
        <location evidence="1">Membrane</location>
        <topology evidence="1">Multi-pass membrane protein</topology>
    </subcellularLocation>
</comment>
<proteinExistence type="inferred from homology"/>
<evidence type="ECO:0000313" key="10">
    <source>
        <dbReference type="Proteomes" id="UP000054032"/>
    </source>
</evidence>
<dbReference type="HOGENOM" id="CLU_105974_0_0_1"/>
<comment type="similarity">
    <text evidence="7">Belongs to the anthrone oxygenase family.</text>
</comment>
<keyword evidence="3 8" id="KW-1133">Transmembrane helix</keyword>
<feature type="non-terminal residue" evidence="9">
    <location>
        <position position="1"/>
    </location>
</feature>
<reference evidence="9 10" key="1">
    <citation type="journal article" date="2013" name="PLoS Genet.">
        <title>Comparative genome structure, secondary metabolite, and effector coding capacity across Cochliobolus pathogens.</title>
        <authorList>
            <person name="Condon B.J."/>
            <person name="Leng Y."/>
            <person name="Wu D."/>
            <person name="Bushley K.E."/>
            <person name="Ohm R.A."/>
            <person name="Otillar R."/>
            <person name="Martin J."/>
            <person name="Schackwitz W."/>
            <person name="Grimwood J."/>
            <person name="MohdZainudin N."/>
            <person name="Xue C."/>
            <person name="Wang R."/>
            <person name="Manning V.A."/>
            <person name="Dhillon B."/>
            <person name="Tu Z.J."/>
            <person name="Steffenson B.J."/>
            <person name="Salamov A."/>
            <person name="Sun H."/>
            <person name="Lowry S."/>
            <person name="LaButti K."/>
            <person name="Han J."/>
            <person name="Copeland A."/>
            <person name="Lindquist E."/>
            <person name="Barry K."/>
            <person name="Schmutz J."/>
            <person name="Baker S.E."/>
            <person name="Ciuffetti L.M."/>
            <person name="Grigoriev I.V."/>
            <person name="Zhong S."/>
            <person name="Turgeon B.G."/>
        </authorList>
    </citation>
    <scope>NUCLEOTIDE SEQUENCE [LARGE SCALE GENOMIC DNA]</scope>
    <source>
        <strain evidence="9 10">ATCC 44560</strain>
    </source>
</reference>
<evidence type="ECO:0000256" key="3">
    <source>
        <dbReference type="ARBA" id="ARBA00022989"/>
    </source>
</evidence>
<evidence type="ECO:0000256" key="5">
    <source>
        <dbReference type="ARBA" id="ARBA00023033"/>
    </source>
</evidence>
<feature type="transmembrane region" description="Helical" evidence="8">
    <location>
        <begin position="33"/>
        <end position="56"/>
    </location>
</feature>
<evidence type="ECO:0008006" key="11">
    <source>
        <dbReference type="Google" id="ProtNLM"/>
    </source>
</evidence>
<organism evidence="9 10">
    <name type="scientific">Bipolaris oryzae ATCC 44560</name>
    <dbReference type="NCBI Taxonomy" id="930090"/>
    <lineage>
        <taxon>Eukaryota</taxon>
        <taxon>Fungi</taxon>
        <taxon>Dikarya</taxon>
        <taxon>Ascomycota</taxon>
        <taxon>Pezizomycotina</taxon>
        <taxon>Dothideomycetes</taxon>
        <taxon>Pleosporomycetidae</taxon>
        <taxon>Pleosporales</taxon>
        <taxon>Pleosporineae</taxon>
        <taxon>Pleosporaceae</taxon>
        <taxon>Bipolaris</taxon>
    </lineage>
</organism>
<evidence type="ECO:0000256" key="6">
    <source>
        <dbReference type="ARBA" id="ARBA00023136"/>
    </source>
</evidence>
<protein>
    <recommendedName>
        <fullName evidence="11">DUF1772 domain-containing protein</fullName>
    </recommendedName>
</protein>
<accession>W6YUI0</accession>
<name>W6YUI0_COCMI</name>
<evidence type="ECO:0000256" key="8">
    <source>
        <dbReference type="SAM" id="Phobius"/>
    </source>
</evidence>
<dbReference type="Proteomes" id="UP000054032">
    <property type="component" value="Unassembled WGS sequence"/>
</dbReference>
<keyword evidence="5" id="KW-0503">Monooxygenase</keyword>
<evidence type="ECO:0000256" key="7">
    <source>
        <dbReference type="ARBA" id="ARBA00034313"/>
    </source>
</evidence>
<keyword evidence="6 8" id="KW-0472">Membrane</keyword>
<evidence type="ECO:0000256" key="4">
    <source>
        <dbReference type="ARBA" id="ARBA00023002"/>
    </source>
</evidence>
<evidence type="ECO:0000313" key="9">
    <source>
        <dbReference type="EMBL" id="EUC41190.1"/>
    </source>
</evidence>
<keyword evidence="4" id="KW-0560">Oxidoreductase</keyword>
<dbReference type="InterPro" id="IPR013901">
    <property type="entry name" value="Anthrone_oxy"/>
</dbReference>
<dbReference type="GO" id="GO:0004497">
    <property type="term" value="F:monooxygenase activity"/>
    <property type="evidence" value="ECO:0007669"/>
    <property type="project" value="UniProtKB-KW"/>
</dbReference>
<dbReference type="Pfam" id="PF08592">
    <property type="entry name" value="Anthrone_oxy"/>
    <property type="match status" value="1"/>
</dbReference>
<dbReference type="eggNOG" id="ENOG502SR2H">
    <property type="taxonomic scope" value="Eukaryota"/>
</dbReference>
<keyword evidence="2 8" id="KW-0812">Transmembrane</keyword>
<sequence>LLGTMLSLSAIAIPVYLDTLRTPAQLYSSWARTYHYGHLGLPAMSITTCILYGIVAQKHKSANRQWRRYVLAALVTVTMVPFTWVFMTSTNNTLFGLHAESEAVGGSFSDARELVVHWSRLHLLRSLFPLAGAVIGIGGL</sequence>
<evidence type="ECO:0000256" key="2">
    <source>
        <dbReference type="ARBA" id="ARBA00022692"/>
    </source>
</evidence>
<dbReference type="KEGG" id="bor:COCMIDRAFT_106773"/>
<dbReference type="AlphaFoldDB" id="W6YUI0"/>
<dbReference type="PANTHER" id="PTHR35042">
    <property type="entry name" value="ANTHRONE OXYGENASE ENCC"/>
    <property type="match status" value="1"/>
</dbReference>
<gene>
    <name evidence="9" type="ORF">COCMIDRAFT_106773</name>
</gene>
<keyword evidence="10" id="KW-1185">Reference proteome</keyword>